<accession>A0A6C0LGR6</accession>
<protein>
    <submittedName>
        <fullName evidence="2">Uncharacterized protein</fullName>
    </submittedName>
</protein>
<evidence type="ECO:0000313" key="2">
    <source>
        <dbReference type="EMBL" id="QHU30129.1"/>
    </source>
</evidence>
<feature type="region of interest" description="Disordered" evidence="1">
    <location>
        <begin position="27"/>
        <end position="64"/>
    </location>
</feature>
<dbReference type="AlphaFoldDB" id="A0A6C0LGR6"/>
<proteinExistence type="predicted"/>
<organism evidence="2">
    <name type="scientific">viral metagenome</name>
    <dbReference type="NCBI Taxonomy" id="1070528"/>
    <lineage>
        <taxon>unclassified sequences</taxon>
        <taxon>metagenomes</taxon>
        <taxon>organismal metagenomes</taxon>
    </lineage>
</organism>
<dbReference type="EMBL" id="MN740503">
    <property type="protein sequence ID" value="QHU30129.1"/>
    <property type="molecule type" value="Genomic_DNA"/>
</dbReference>
<evidence type="ECO:0000256" key="1">
    <source>
        <dbReference type="SAM" id="MobiDB-lite"/>
    </source>
</evidence>
<name>A0A6C0LGR6_9ZZZZ</name>
<reference evidence="2" key="1">
    <citation type="journal article" date="2020" name="Nature">
        <title>Giant virus diversity and host interactions through global metagenomics.</title>
        <authorList>
            <person name="Schulz F."/>
            <person name="Roux S."/>
            <person name="Paez-Espino D."/>
            <person name="Jungbluth S."/>
            <person name="Walsh D.A."/>
            <person name="Denef V.J."/>
            <person name="McMahon K.D."/>
            <person name="Konstantinidis K.T."/>
            <person name="Eloe-Fadrosh E.A."/>
            <person name="Kyrpides N.C."/>
            <person name="Woyke T."/>
        </authorList>
    </citation>
    <scope>NUCLEOTIDE SEQUENCE</scope>
    <source>
        <strain evidence="2">GVMAG-M-3300027833-11</strain>
    </source>
</reference>
<feature type="compositionally biased region" description="Polar residues" evidence="1">
    <location>
        <begin position="44"/>
        <end position="59"/>
    </location>
</feature>
<sequence>MIFTNSSGNTQPYVSWKGPTTKATVYGFSRPATNNNPDADIKSVNDQPNGSHTSKSIGSLRTGFKPRPIKHWRKSLMPKEVDGISRAAYSIQSDMPGSNVPLGTDVNCCENNAAKQVVYQYSHNEVPCTKNCSPQSNIIRSGPQSNIIRSGMTEKLINPQSDGPAQKKYSFSTKEYLKSKCRTYNQNKSGTLIPDVEYSTLTNNNCCAVPLPYNDEHQGPQTRSALNCPTGCTIIVKPNNQQYFQQGAVDSSSRIARLKYNTVESNANSFTTAISASAASAGRYRADGNAPYFIKSKQQNCNKSMFHRQGKTTMCFTSVGN</sequence>